<feature type="compositionally biased region" description="Acidic residues" evidence="1">
    <location>
        <begin position="107"/>
        <end position="129"/>
    </location>
</feature>
<accession>A0ABM8XHF0</accession>
<dbReference type="EMBL" id="CAJZAG010000008">
    <property type="protein sequence ID" value="CAG9179508.1"/>
    <property type="molecule type" value="Genomic_DNA"/>
</dbReference>
<name>A0ABM8XHF0_9BURK</name>
<comment type="caution">
    <text evidence="2">The sequence shown here is derived from an EMBL/GenBank/DDBJ whole genome shotgun (WGS) entry which is preliminary data.</text>
</comment>
<reference evidence="2 3" key="1">
    <citation type="submission" date="2021-08" db="EMBL/GenBank/DDBJ databases">
        <authorList>
            <person name="Peeters C."/>
        </authorList>
    </citation>
    <scope>NUCLEOTIDE SEQUENCE [LARGE SCALE GENOMIC DNA]</scope>
    <source>
        <strain evidence="2 3">LMG 32289</strain>
    </source>
</reference>
<organism evidence="2 3">
    <name type="scientific">Cupriavidus pampae</name>
    <dbReference type="NCBI Taxonomy" id="659251"/>
    <lineage>
        <taxon>Bacteria</taxon>
        <taxon>Pseudomonadati</taxon>
        <taxon>Pseudomonadota</taxon>
        <taxon>Betaproteobacteria</taxon>
        <taxon>Burkholderiales</taxon>
        <taxon>Burkholderiaceae</taxon>
        <taxon>Cupriavidus</taxon>
    </lineage>
</organism>
<evidence type="ECO:0000256" key="1">
    <source>
        <dbReference type="SAM" id="MobiDB-lite"/>
    </source>
</evidence>
<protein>
    <recommendedName>
        <fullName evidence="4">VacJ</fullName>
    </recommendedName>
</protein>
<sequence length="140" mass="16191">MLVPEQPFLDWILAVDPDPIETLTLDAVRQDETVFLVPPEFADDPETTVKWVEARWRSFFELMLGEWFTDVLWPPKLTLTMFRQWFTIHVHSMVWDLAADTPVLHEDWDEDAEEAEGAAEDDEDGDDGDDRGGSSSRMLH</sequence>
<evidence type="ECO:0000313" key="3">
    <source>
        <dbReference type="Proteomes" id="UP000706525"/>
    </source>
</evidence>
<dbReference type="Proteomes" id="UP000706525">
    <property type="component" value="Unassembled WGS sequence"/>
</dbReference>
<evidence type="ECO:0000313" key="2">
    <source>
        <dbReference type="EMBL" id="CAG9179508.1"/>
    </source>
</evidence>
<feature type="region of interest" description="Disordered" evidence="1">
    <location>
        <begin position="105"/>
        <end position="140"/>
    </location>
</feature>
<proteinExistence type="predicted"/>
<gene>
    <name evidence="2" type="ORF">LMG32289_04380</name>
</gene>
<keyword evidence="3" id="KW-1185">Reference proteome</keyword>
<evidence type="ECO:0008006" key="4">
    <source>
        <dbReference type="Google" id="ProtNLM"/>
    </source>
</evidence>